<comment type="function">
    <text evidence="2 18">Converts O-phosphoseryl-tRNA(Sec) to selenocysteinyl-tRNA(Sec) required for selenoprotein biosynthesis.</text>
</comment>
<accession>A0A8B7XU62</accession>
<dbReference type="SUPFAM" id="SSF53383">
    <property type="entry name" value="PLP-dependent transferases"/>
    <property type="match status" value="1"/>
</dbReference>
<dbReference type="PANTHER" id="PTHR12944:SF2">
    <property type="entry name" value="O-PHOSPHOSERYL-TRNA(SEC) SELENIUM TRANSFERASE"/>
    <property type="match status" value="1"/>
</dbReference>
<evidence type="ECO:0000256" key="12">
    <source>
        <dbReference type="ARBA" id="ARBA00023266"/>
    </source>
</evidence>
<dbReference type="RefSeq" id="XP_022083545.1">
    <property type="nucleotide sequence ID" value="XM_022227853.1"/>
</dbReference>
<evidence type="ECO:0000256" key="15">
    <source>
        <dbReference type="ARBA" id="ARBA00032048"/>
    </source>
</evidence>
<evidence type="ECO:0000256" key="14">
    <source>
        <dbReference type="ARBA" id="ARBA00030669"/>
    </source>
</evidence>
<dbReference type="GO" id="GO:0001717">
    <property type="term" value="P:conversion of seryl-tRNAsec to selenocys-tRNAsec"/>
    <property type="evidence" value="ECO:0007669"/>
    <property type="project" value="UniProtKB-UniRule"/>
</dbReference>
<dbReference type="PANTHER" id="PTHR12944">
    <property type="entry name" value="SOLUBLE LIVER ANTIGEN/LIVER PANCREAS ANTIGEN"/>
    <property type="match status" value="1"/>
</dbReference>
<dbReference type="UniPathway" id="UPA00906">
    <property type="reaction ID" value="UER00898"/>
</dbReference>
<evidence type="ECO:0000256" key="2">
    <source>
        <dbReference type="ARBA" id="ARBA00002552"/>
    </source>
</evidence>
<keyword evidence="22" id="KW-1133">Transmembrane helix</keyword>
<comment type="subunit">
    <text evidence="13">Homotetramer formed by a catalytic dimer and a non-catalytic dimer serving as a binding platform that orients tRNASec for catalysis. Each tetramer binds the CCA ends of two tRNAs which point to the active sites of the catalytic dimer.</text>
</comment>
<evidence type="ECO:0000256" key="5">
    <source>
        <dbReference type="ARBA" id="ARBA00012464"/>
    </source>
</evidence>
<feature type="binding site" evidence="19">
    <location>
        <position position="75"/>
    </location>
    <ligand>
        <name>pyridoxal 5'-phosphate</name>
        <dbReference type="ChEBI" id="CHEBI:597326"/>
    </ligand>
</feature>
<dbReference type="GO" id="GO:0005737">
    <property type="term" value="C:cytoplasm"/>
    <property type="evidence" value="ECO:0007669"/>
    <property type="project" value="UniProtKB-SubCell"/>
</dbReference>
<dbReference type="EC" id="2.9.1.2" evidence="5 18"/>
<feature type="transmembrane region" description="Helical" evidence="22">
    <location>
        <begin position="135"/>
        <end position="155"/>
    </location>
</feature>
<evidence type="ECO:0000313" key="24">
    <source>
        <dbReference type="RefSeq" id="XP_022083545.1"/>
    </source>
</evidence>
<evidence type="ECO:0000256" key="16">
    <source>
        <dbReference type="ARBA" id="ARBA00032693"/>
    </source>
</evidence>
<feature type="binding site" evidence="19">
    <location>
        <position position="313"/>
    </location>
    <ligand>
        <name>substrate</name>
    </ligand>
</feature>
<dbReference type="InterPro" id="IPR015424">
    <property type="entry name" value="PyrdxlP-dep_Trfase"/>
</dbReference>
<comment type="similarity">
    <text evidence="4 18">Belongs to the SepSecS family.</text>
</comment>
<comment type="pathway">
    <text evidence="3 18">Aminoacyl-tRNA biosynthesis; selenocysteinyl-tRNA(Sec) biosynthesis; selenocysteinyl-tRNA(Sec) from L-seryl-tRNA(Sec) (archaeal/eukaryal route): step 2/2.</text>
</comment>
<evidence type="ECO:0000256" key="4">
    <source>
        <dbReference type="ARBA" id="ARBA00007037"/>
    </source>
</evidence>
<evidence type="ECO:0000256" key="13">
    <source>
        <dbReference type="ARBA" id="ARBA00026053"/>
    </source>
</evidence>
<dbReference type="InterPro" id="IPR015421">
    <property type="entry name" value="PyrdxlP-dep_Trfase_major"/>
</dbReference>
<evidence type="ECO:0000256" key="18">
    <source>
        <dbReference type="PIRNR" id="PIRNR017689"/>
    </source>
</evidence>
<dbReference type="Pfam" id="PF05889">
    <property type="entry name" value="SepSecS"/>
    <property type="match status" value="1"/>
</dbReference>
<evidence type="ECO:0000256" key="3">
    <source>
        <dbReference type="ARBA" id="ARBA00004822"/>
    </source>
</evidence>
<evidence type="ECO:0000256" key="22">
    <source>
        <dbReference type="SAM" id="Phobius"/>
    </source>
</evidence>
<evidence type="ECO:0000256" key="6">
    <source>
        <dbReference type="ARBA" id="ARBA00021963"/>
    </source>
</evidence>
<reference evidence="24" key="1">
    <citation type="submission" date="2025-08" db="UniProtKB">
        <authorList>
            <consortium name="RefSeq"/>
        </authorList>
    </citation>
    <scope>IDENTIFICATION</scope>
</reference>
<dbReference type="GO" id="GO:0000049">
    <property type="term" value="F:tRNA binding"/>
    <property type="evidence" value="ECO:0007669"/>
    <property type="project" value="UniProtKB-UniRule"/>
</dbReference>
<sequence length="497" mass="54907">MNADIHALCEKLIPVTYVQQGREARRAHEKKIRNLLEHRKWPEDGWDDATIELLLQELSAMDSNNFMANCGVGEREARIASSLVARRHFRLGHGIGRSGDIAAIQPKAAGSSIIMKLTNAMALDAMKMAGVRSTAACFVVPLATGMSLVLCFLALRQLRPSAKYIIWTRIDQKTCFKSILTAGLQPIIIENCLEGDELRTDVREIERQIQERGAENILCVFSTTSCFAPRVPDRLEEIAKLCKDSGVGHVVNNAYGVQSSKCMHLIQQAARVGRVDAFVQSTDKNFLVPVGGSIIAGTDEKFVDKIAQTFPGRASASPTIDLFITFLSLGAEGYKKLLKERKEMYSYLQDELKTVAEGHGERLLRMPHNPISMAMTLGLQLEDDRKEVSEVGSMLFKRNVSGARVVPRGVTKTIGGYDFTGYGSHCNDYPTGYLTVAAAIGITKEDVDLFVKRLDKVLSKKQDKKTKVEGSEDMKTKVEGFEDMKTKVEGSGDMNHA</sequence>
<dbReference type="Gene3D" id="3.40.640.10">
    <property type="entry name" value="Type I PLP-dependent aspartate aminotransferase-like (Major domain)"/>
    <property type="match status" value="1"/>
</dbReference>
<keyword evidence="22" id="KW-0472">Membrane</keyword>
<gene>
    <name evidence="24" type="primary">LOC110975396</name>
</gene>
<evidence type="ECO:0000256" key="17">
    <source>
        <dbReference type="ARBA" id="ARBA00048808"/>
    </source>
</evidence>
<evidence type="ECO:0000313" key="23">
    <source>
        <dbReference type="Proteomes" id="UP000694845"/>
    </source>
</evidence>
<dbReference type="KEGG" id="aplc:110975396"/>
<keyword evidence="18" id="KW-0963">Cytoplasm</keyword>
<feature type="binding site" evidence="19">
    <location>
        <position position="98"/>
    </location>
    <ligand>
        <name>substrate</name>
    </ligand>
</feature>
<dbReference type="GO" id="GO:0001514">
    <property type="term" value="P:selenocysteine incorporation"/>
    <property type="evidence" value="ECO:0007669"/>
    <property type="project" value="TreeGrafter"/>
</dbReference>
<feature type="binding site" evidence="19">
    <location>
        <position position="97"/>
    </location>
    <ligand>
        <name>substrate</name>
    </ligand>
</feature>
<dbReference type="GeneID" id="110975396"/>
<feature type="binding site" evidence="19">
    <location>
        <position position="105"/>
    </location>
    <ligand>
        <name>substrate</name>
    </ligand>
</feature>
<organism evidence="23 24">
    <name type="scientific">Acanthaster planci</name>
    <name type="common">Crown-of-thorns starfish</name>
    <dbReference type="NCBI Taxonomy" id="133434"/>
    <lineage>
        <taxon>Eukaryota</taxon>
        <taxon>Metazoa</taxon>
        <taxon>Echinodermata</taxon>
        <taxon>Eleutherozoa</taxon>
        <taxon>Asterozoa</taxon>
        <taxon>Asteroidea</taxon>
        <taxon>Valvatacea</taxon>
        <taxon>Valvatida</taxon>
        <taxon>Acanthasteridae</taxon>
        <taxon>Acanthaster</taxon>
    </lineage>
</organism>
<keyword evidence="22" id="KW-0812">Transmembrane</keyword>
<evidence type="ECO:0000256" key="7">
    <source>
        <dbReference type="ARBA" id="ARBA00022555"/>
    </source>
</evidence>
<evidence type="ECO:0000256" key="1">
    <source>
        <dbReference type="ARBA" id="ARBA00001933"/>
    </source>
</evidence>
<keyword evidence="12 18" id="KW-0711">Selenium</keyword>
<dbReference type="AlphaFoldDB" id="A0A8B7XU62"/>
<evidence type="ECO:0000256" key="9">
    <source>
        <dbReference type="ARBA" id="ARBA00022884"/>
    </source>
</evidence>
<dbReference type="NCBIfam" id="TIGR03531">
    <property type="entry name" value="selenium_SpcS"/>
    <property type="match status" value="1"/>
</dbReference>
<feature type="binding site" evidence="19">
    <location>
        <position position="398"/>
    </location>
    <ligand>
        <name>tRNA</name>
        <dbReference type="ChEBI" id="CHEBI:17843"/>
    </ligand>
</feature>
<comment type="subcellular location">
    <subcellularLocation>
        <location evidence="18">Cytoplasm</location>
    </subcellularLocation>
</comment>
<keyword evidence="7 18" id="KW-0820">tRNA-binding</keyword>
<feature type="modified residue" description="N6-(pyridoxal phosphate)lysine" evidence="20">
    <location>
        <position position="284"/>
    </location>
</feature>
<keyword evidence="9 18" id="KW-0694">RNA-binding</keyword>
<dbReference type="OrthoDB" id="10263545at2759"/>
<keyword evidence="11 18" id="KW-0648">Protein biosynthesis</keyword>
<feature type="binding site" evidence="19">
    <location>
        <position position="271"/>
    </location>
    <ligand>
        <name>tRNA</name>
        <dbReference type="ChEBI" id="CHEBI:17843"/>
    </ligand>
</feature>
<evidence type="ECO:0000256" key="10">
    <source>
        <dbReference type="ARBA" id="ARBA00022898"/>
    </source>
</evidence>
<comment type="catalytic activity">
    <reaction evidence="17 18">
        <text>O-phospho-L-seryl-tRNA(Sec) + selenophosphate + H2O = L-selenocysteinyl-tRNA(Sec) + 2 phosphate</text>
        <dbReference type="Rhea" id="RHEA:25041"/>
        <dbReference type="Rhea" id="RHEA-COMP:9743"/>
        <dbReference type="Rhea" id="RHEA-COMP:9947"/>
        <dbReference type="ChEBI" id="CHEBI:15377"/>
        <dbReference type="ChEBI" id="CHEBI:16144"/>
        <dbReference type="ChEBI" id="CHEBI:43474"/>
        <dbReference type="ChEBI" id="CHEBI:78551"/>
        <dbReference type="ChEBI" id="CHEBI:78573"/>
        <dbReference type="EC" id="2.9.1.2"/>
    </reaction>
</comment>
<proteinExistence type="inferred from homology"/>
<evidence type="ECO:0000256" key="20">
    <source>
        <dbReference type="PIRSR" id="PIRSR017689-50"/>
    </source>
</evidence>
<keyword evidence="8 18" id="KW-0808">Transferase</keyword>
<keyword evidence="10 18" id="KW-0663">Pyridoxal phosphate</keyword>
<evidence type="ECO:0000256" key="21">
    <source>
        <dbReference type="SAM" id="MobiDB-lite"/>
    </source>
</evidence>
<dbReference type="InterPro" id="IPR008829">
    <property type="entry name" value="SepSecS/SepCysS"/>
</dbReference>
<evidence type="ECO:0000256" key="19">
    <source>
        <dbReference type="PIRSR" id="PIRSR017689-1"/>
    </source>
</evidence>
<dbReference type="PIRSF" id="PIRSF017689">
    <property type="entry name" value="SepSecS"/>
    <property type="match status" value="1"/>
</dbReference>
<dbReference type="InterPro" id="IPR019872">
    <property type="entry name" value="Sec-tRNA_Se_transferase"/>
</dbReference>
<dbReference type="GO" id="GO:0098621">
    <property type="term" value="F:O-phosphoseryl-tRNA(Sec) selenium transferase activity"/>
    <property type="evidence" value="ECO:0007669"/>
    <property type="project" value="UniProtKB-EC"/>
</dbReference>
<protein>
    <recommendedName>
        <fullName evidence="6 18">O-phosphoseryl-tRNA(Sec) selenium transferase</fullName>
        <ecNumber evidence="5 18">2.9.1.2</ecNumber>
    </recommendedName>
    <alternativeName>
        <fullName evidence="14 18">Selenocysteine synthase</fullName>
    </alternativeName>
    <alternativeName>
        <fullName evidence="15 18">Selenocysteinyl-tRNA(Sec) synthase</fullName>
    </alternativeName>
    <alternativeName>
        <fullName evidence="16 18">Sep-tRNA:Sec-tRNA synthase</fullName>
    </alternativeName>
</protein>
<comment type="cofactor">
    <cofactor evidence="1 18 20">
        <name>pyridoxal 5'-phosphate</name>
        <dbReference type="ChEBI" id="CHEBI:597326"/>
    </cofactor>
</comment>
<name>A0A8B7XU62_ACAPL</name>
<keyword evidence="23" id="KW-1185">Reference proteome</keyword>
<feature type="site" description="May act as a substrate filter by repelling compounds with a negatively charged alpha-carboxylate" evidence="20">
    <location>
        <position position="74"/>
    </location>
</feature>
<dbReference type="CTD" id="51091"/>
<evidence type="ECO:0000256" key="11">
    <source>
        <dbReference type="ARBA" id="ARBA00022917"/>
    </source>
</evidence>
<dbReference type="Proteomes" id="UP000694845">
    <property type="component" value="Unplaced"/>
</dbReference>
<evidence type="ECO:0000256" key="8">
    <source>
        <dbReference type="ARBA" id="ARBA00022679"/>
    </source>
</evidence>
<feature type="region of interest" description="Disordered" evidence="21">
    <location>
        <begin position="460"/>
        <end position="497"/>
    </location>
</feature>